<dbReference type="RefSeq" id="WP_142551125.1">
    <property type="nucleotide sequence ID" value="NZ_VIFX01000005.1"/>
</dbReference>
<organism evidence="2 3">
    <name type="scientific">Mycolicibacterium hodleri</name>
    <dbReference type="NCBI Taxonomy" id="49897"/>
    <lineage>
        <taxon>Bacteria</taxon>
        <taxon>Bacillati</taxon>
        <taxon>Actinomycetota</taxon>
        <taxon>Actinomycetes</taxon>
        <taxon>Mycobacteriales</taxon>
        <taxon>Mycobacteriaceae</taxon>
        <taxon>Mycolicibacterium</taxon>
    </lineage>
</organism>
<protein>
    <submittedName>
        <fullName evidence="2">Helix-turn-helix domain-containing protein</fullName>
    </submittedName>
</protein>
<feature type="domain" description="Helix-turn-helix" evidence="1">
    <location>
        <begin position="13"/>
        <end position="59"/>
    </location>
</feature>
<proteinExistence type="predicted"/>
<dbReference type="EMBL" id="VIFX01000005">
    <property type="protein sequence ID" value="TQR87673.1"/>
    <property type="molecule type" value="Genomic_DNA"/>
</dbReference>
<reference evidence="2 3" key="1">
    <citation type="submission" date="2018-10" db="EMBL/GenBank/DDBJ databases">
        <title>Draft genome of Mycobacterium hodleri strain B.</title>
        <authorList>
            <person name="Amande T.J."/>
            <person name="Mcgenity T.J."/>
        </authorList>
    </citation>
    <scope>NUCLEOTIDE SEQUENCE [LARGE SCALE GENOMIC DNA]</scope>
    <source>
        <strain evidence="2 3">B</strain>
    </source>
</reference>
<evidence type="ECO:0000313" key="2">
    <source>
        <dbReference type="EMBL" id="TQR87673.1"/>
    </source>
</evidence>
<gene>
    <name evidence="2" type="ORF">D8S82_05640</name>
</gene>
<evidence type="ECO:0000313" key="3">
    <source>
        <dbReference type="Proteomes" id="UP000315759"/>
    </source>
</evidence>
<keyword evidence="3" id="KW-1185">Reference proteome</keyword>
<dbReference type="Proteomes" id="UP000315759">
    <property type="component" value="Unassembled WGS sequence"/>
</dbReference>
<sequence>MESNVFDQLPLLLAVPHAASILGISRAAAYRLAASGELPVRRLGGRVYIVTSGLRELIAS</sequence>
<dbReference type="AlphaFoldDB" id="A0A544W605"/>
<dbReference type="InterPro" id="IPR041657">
    <property type="entry name" value="HTH_17"/>
</dbReference>
<dbReference type="Pfam" id="PF12728">
    <property type="entry name" value="HTH_17"/>
    <property type="match status" value="1"/>
</dbReference>
<accession>A0A544W605</accession>
<comment type="caution">
    <text evidence="2">The sequence shown here is derived from an EMBL/GenBank/DDBJ whole genome shotgun (WGS) entry which is preliminary data.</text>
</comment>
<evidence type="ECO:0000259" key="1">
    <source>
        <dbReference type="Pfam" id="PF12728"/>
    </source>
</evidence>
<name>A0A544W605_9MYCO</name>